<feature type="domain" description="Cadherin" evidence="16">
    <location>
        <begin position="2132"/>
        <end position="2237"/>
    </location>
</feature>
<evidence type="ECO:0000256" key="12">
    <source>
        <dbReference type="ARBA" id="ARBA00023157"/>
    </source>
</evidence>
<evidence type="ECO:0000256" key="15">
    <source>
        <dbReference type="SAM" id="Phobius"/>
    </source>
</evidence>
<feature type="domain" description="Cadherin" evidence="16">
    <location>
        <begin position="1758"/>
        <end position="1861"/>
    </location>
</feature>
<dbReference type="GO" id="GO:0016342">
    <property type="term" value="C:catenin complex"/>
    <property type="evidence" value="ECO:0007669"/>
    <property type="project" value="TreeGrafter"/>
</dbReference>
<evidence type="ECO:0000256" key="11">
    <source>
        <dbReference type="ARBA" id="ARBA00023136"/>
    </source>
</evidence>
<dbReference type="GO" id="GO:0045296">
    <property type="term" value="F:cadherin binding"/>
    <property type="evidence" value="ECO:0007669"/>
    <property type="project" value="TreeGrafter"/>
</dbReference>
<dbReference type="SUPFAM" id="SSF49313">
    <property type="entry name" value="Cadherin-like"/>
    <property type="match status" value="20"/>
</dbReference>
<evidence type="ECO:0000313" key="18">
    <source>
        <dbReference type="Proteomes" id="UP000596742"/>
    </source>
</evidence>
<evidence type="ECO:0000256" key="7">
    <source>
        <dbReference type="ARBA" id="ARBA00022737"/>
    </source>
</evidence>
<dbReference type="PROSITE" id="PS00232">
    <property type="entry name" value="CADHERIN_1"/>
    <property type="match status" value="7"/>
</dbReference>
<keyword evidence="11 15" id="KW-0472">Membrane</keyword>
<dbReference type="PANTHER" id="PTHR24027">
    <property type="entry name" value="CADHERIN-23"/>
    <property type="match status" value="1"/>
</dbReference>
<evidence type="ECO:0000256" key="8">
    <source>
        <dbReference type="ARBA" id="ARBA00022837"/>
    </source>
</evidence>
<dbReference type="CDD" id="cd11304">
    <property type="entry name" value="Cadherin_repeat"/>
    <property type="match status" value="17"/>
</dbReference>
<keyword evidence="12" id="KW-1015">Disulfide bond</keyword>
<feature type="domain" description="Cadherin" evidence="16">
    <location>
        <begin position="1037"/>
        <end position="1140"/>
    </location>
</feature>
<evidence type="ECO:0000313" key="17">
    <source>
        <dbReference type="EMBL" id="VDI20292.1"/>
    </source>
</evidence>
<feature type="domain" description="Cadherin" evidence="16">
    <location>
        <begin position="1658"/>
        <end position="1757"/>
    </location>
</feature>
<feature type="domain" description="Cadherin" evidence="16">
    <location>
        <begin position="1337"/>
        <end position="1440"/>
    </location>
</feature>
<evidence type="ECO:0000256" key="4">
    <source>
        <dbReference type="ARBA" id="ARBA00022536"/>
    </source>
</evidence>
<dbReference type="GO" id="GO:0009653">
    <property type="term" value="P:anatomical structure morphogenesis"/>
    <property type="evidence" value="ECO:0007669"/>
    <property type="project" value="UniProtKB-ARBA"/>
</dbReference>
<dbReference type="EMBL" id="UYJE01003557">
    <property type="protein sequence ID" value="VDI20292.1"/>
    <property type="molecule type" value="Genomic_DNA"/>
</dbReference>
<dbReference type="Gene3D" id="2.60.40.60">
    <property type="entry name" value="Cadherins"/>
    <property type="match status" value="20"/>
</dbReference>
<dbReference type="Pfam" id="PF00028">
    <property type="entry name" value="Cadherin"/>
    <property type="match status" value="16"/>
</dbReference>
<dbReference type="FunFam" id="2.60.40.60:FF:000032">
    <property type="entry name" value="FAT atypical cadherin 1"/>
    <property type="match status" value="1"/>
</dbReference>
<organism evidence="17 18">
    <name type="scientific">Mytilus galloprovincialis</name>
    <name type="common">Mediterranean mussel</name>
    <dbReference type="NCBI Taxonomy" id="29158"/>
    <lineage>
        <taxon>Eukaryota</taxon>
        <taxon>Metazoa</taxon>
        <taxon>Spiralia</taxon>
        <taxon>Lophotrochozoa</taxon>
        <taxon>Mollusca</taxon>
        <taxon>Bivalvia</taxon>
        <taxon>Autobranchia</taxon>
        <taxon>Pteriomorphia</taxon>
        <taxon>Mytilida</taxon>
        <taxon>Mytiloidea</taxon>
        <taxon>Mytilidae</taxon>
        <taxon>Mytilinae</taxon>
        <taxon>Mytilus</taxon>
    </lineage>
</organism>
<evidence type="ECO:0000256" key="14">
    <source>
        <dbReference type="PROSITE-ProRule" id="PRU00043"/>
    </source>
</evidence>
<dbReference type="FunFam" id="2.60.40.60:FF:000033">
    <property type="entry name" value="FAT atypical cadherin 1"/>
    <property type="match status" value="2"/>
</dbReference>
<dbReference type="GO" id="GO:0005509">
    <property type="term" value="F:calcium ion binding"/>
    <property type="evidence" value="ECO:0007669"/>
    <property type="project" value="UniProtKB-UniRule"/>
</dbReference>
<dbReference type="GO" id="GO:0007156">
    <property type="term" value="P:homophilic cell adhesion via plasma membrane adhesion molecules"/>
    <property type="evidence" value="ECO:0007669"/>
    <property type="project" value="InterPro"/>
</dbReference>
<protein>
    <submittedName>
        <fullName evidence="17">Protocadherin Fat 4</fullName>
    </submittedName>
</protein>
<name>A0A8B6DLP4_MYTGA</name>
<feature type="domain" description="Cadherin" evidence="16">
    <location>
        <begin position="481"/>
        <end position="593"/>
    </location>
</feature>
<keyword evidence="4" id="KW-0245">EGF-like domain</keyword>
<dbReference type="FunFam" id="2.60.40.60:FF:000116">
    <property type="entry name" value="Dachsous cadherin-related 2"/>
    <property type="match status" value="1"/>
</dbReference>
<feature type="domain" description="Cadherin" evidence="16">
    <location>
        <begin position="1546"/>
        <end position="1647"/>
    </location>
</feature>
<evidence type="ECO:0000256" key="9">
    <source>
        <dbReference type="ARBA" id="ARBA00022889"/>
    </source>
</evidence>
<keyword evidence="10 15" id="KW-1133">Transmembrane helix</keyword>
<reference evidence="17" key="1">
    <citation type="submission" date="2018-11" db="EMBL/GenBank/DDBJ databases">
        <authorList>
            <person name="Alioto T."/>
            <person name="Alioto T."/>
        </authorList>
    </citation>
    <scope>NUCLEOTIDE SEQUENCE</scope>
</reference>
<feature type="domain" description="Cadherin" evidence="16">
    <location>
        <begin position="1971"/>
        <end position="2131"/>
    </location>
</feature>
<evidence type="ECO:0000256" key="13">
    <source>
        <dbReference type="ARBA" id="ARBA00023180"/>
    </source>
</evidence>
<dbReference type="Proteomes" id="UP000596742">
    <property type="component" value="Unassembled WGS sequence"/>
</dbReference>
<feature type="domain" description="Cadherin" evidence="16">
    <location>
        <begin position="1445"/>
        <end position="1545"/>
    </location>
</feature>
<dbReference type="PRINTS" id="PR00205">
    <property type="entry name" value="CADHERIN"/>
</dbReference>
<feature type="domain" description="Cadherin" evidence="16">
    <location>
        <begin position="617"/>
        <end position="711"/>
    </location>
</feature>
<comment type="subcellular location">
    <subcellularLocation>
        <location evidence="1">Cell membrane</location>
        <topology evidence="1">Single-pass membrane protein</topology>
    </subcellularLocation>
    <subcellularLocation>
        <location evidence="2">Membrane</location>
        <topology evidence="2">Single-pass type I membrane protein</topology>
    </subcellularLocation>
</comment>
<keyword evidence="9" id="KW-0130">Cell adhesion</keyword>
<dbReference type="FunFam" id="2.60.40.60:FF:000092">
    <property type="entry name" value="Protocadherin 8"/>
    <property type="match status" value="1"/>
</dbReference>
<feature type="domain" description="Cadherin" evidence="16">
    <location>
        <begin position="146"/>
        <end position="252"/>
    </location>
</feature>
<dbReference type="GO" id="GO:0016477">
    <property type="term" value="P:cell migration"/>
    <property type="evidence" value="ECO:0007669"/>
    <property type="project" value="TreeGrafter"/>
</dbReference>
<feature type="domain" description="Cadherin" evidence="16">
    <location>
        <begin position="821"/>
        <end position="926"/>
    </location>
</feature>
<evidence type="ECO:0000256" key="3">
    <source>
        <dbReference type="ARBA" id="ARBA00022475"/>
    </source>
</evidence>
<dbReference type="InterPro" id="IPR015919">
    <property type="entry name" value="Cadherin-like_sf"/>
</dbReference>
<evidence type="ECO:0000256" key="5">
    <source>
        <dbReference type="ARBA" id="ARBA00022692"/>
    </source>
</evidence>
<dbReference type="PROSITE" id="PS50268">
    <property type="entry name" value="CADHERIN_2"/>
    <property type="match status" value="20"/>
</dbReference>
<comment type="caution">
    <text evidence="17">The sequence shown here is derived from an EMBL/GenBank/DDBJ whole genome shotgun (WGS) entry which is preliminary data.</text>
</comment>
<dbReference type="FunFam" id="2.60.40.60:FF:000039">
    <property type="entry name" value="FAT atypical cadherin 3"/>
    <property type="match status" value="1"/>
</dbReference>
<dbReference type="InterPro" id="IPR002126">
    <property type="entry name" value="Cadherin-like_dom"/>
</dbReference>
<sequence>MPIITQHVYCSRKLCGLQGKIKRKKKIRQNNNPTCPVYVVSKSFPETTTATTVLLTLACTDADAPPDGTITYSITSGNGMGLFSIDSSSGAISLVTAIDYDDFVTPHSFMLNVQVVDGGTPPLTAASDVVVALKVTAVNELLPEFWSTPYTTTLPENRPFGSFVYTPTPLDLDVIDDVGTTQSYTCSKINTDLITVNPATCEVTLAGNLDYEVATSHTVTLQIEDKGFTPVKAAQTNLVITVTDENDNSPICSASTYAAQIAESASVGDIIITLTCSDLDSNANGQVTYSIASGNDDGYFSVTTVGANGQIKLAKTFDYDNFLAKTSYQITVRASDGGTPVLFTDIALTIDLIGINDIDPTFLDTAAFTTSLPENHKTVVDGTGFVYETGIIDMDLIDSVLGTFQPLTCSIFAGDTTMFHAETTSTFTCKITLLKKFNLATAASHVLTLQLEDAGYVPIKTVQKSLTITVTDVNDNAPICSSSAIVAQVAEDANVGDKLITLTCSDLDSNANGQITYSIVSGNGNAYFSVSTVGANGENGEIKLAKTFDYDAFLAKTSYQIKVRASDGGTPVISSDLDLTINLIGINDNNPEFIDTGAFVTSLPENQNTIVDGTGFVYETTIFDLDLIDSVLGTFQPVTCSIVAGDTAMFRAETTTSLTCKITLLKQMDSETATSHVLMLQIDDAGYIPVKTVQKSLTITVTDVNDNAPVCTPDIHTVTIQEDATVNTVLKDLSGTCSDVETAAAALTYSITSGDTTKFQLNGASLELKSSIDVDTEANQWSIEITVNDATPHIYATPTKIYVFVVITGIDDNVPVWHTDHNGIYTASIVENSAVGTLVQTITATDVDEAGTADSAITYGIETVTSLFGIEAETGKIYISTTSLDRETASSHVLTISAYSSTMTASKITGSITITLTDENDVTPTFTQDIYTVTLPEDTAVTAISFTPSILASDTDVTGVNSQITYVLTGGHTTTGCEMSVNSGTGVISLTNNLDYENEASCTVIIEARDGGTPNLVGTATAIITVTPVNEFTPSFTGLPYSKDVSEDTAIGTSIFTIAATDADNGDDGRIEYSLTTHTDIFSIEPTTGVIRLLTGLNSEALNIYTVDVKGTDLSTTSRLFTTTSVTINVVDVNEFSPSCINVVTIRLSPPVAVSDVIYTLNCTDGDTGINGQINYGFVTGNTNSDFSIAANGDVTVANVLSQQTYDLEIQASDQAAVPKTSTIYVNVIIATSPTFTTLPDTKDVSEATSVGTVVYTITGNSATSSKIFSITTGNGDNKFTINSYTGALYLLNTLDRETISNYVLTIRISDDISATFADDILTLNILDSNDNFPIFSADFFNIPIVESVPPTTEIIDLVATDADTGINANIVYAITNGDPSSVFTVNAVGKLVLNSALDVETISSYILVVTATDGGTPPLSGSTTCFVTISDVDEFPTEFLSTAAGGIYSTSLAEDTAIGAKVFNISAQDLDATASITYSITAGNTDQSFVMDRDTGFIYLSKMLDRETNAAYSLTIQADNGLGDTSTATFNIQVTDVNDNQPKFTPSTGNYNVDENEALGALIATVICTDADDGLNSNLLYTLTAGNTANAFRLDGAVVEVNSALDYETTSQYILVIEAKDQGTPPRSASMSIIIDVNPIYPLPAFIAGTDTISKLENTIVGTVIYDCDATTAGATEGIAGALGDLNYIIQSGNDEGKFGINEHSGEIQVVAALDRDTTASYTLLVKSVNRNDVTKKDFFSLTVNVGDINDITPSFGSSEYTFSVNENAALNTVVSTMTALDGDDGANSAIVYSFTAGENMIHFALSSSGVITVNSALDAATQSLYYLTVSAIDGGTPSLTGTCKVRITISDINDQTPSFSAAMYNLSLSELVNVNDIVFPFRASDADTGPNSIITYSIASGNGDFRFSIDPLTGDLKLAGILDRETTDSYVLEVQASDSGIPVNTGTTVLSITVKDANDNDPVYTSGSGTQTLYVTTSRTSAVGTNLITITATDADINNNGQVEYFIISGDQDSLFNINTISGEITTANSIVPANDVYQLVVHAVDKGSIRRTATATVQVTVDPPLTPTANDYTFNVNEDATIGTNIGTVAPDPYYITVFIEDQGDTSIKYNKAVRITVVDVNDNSPVFPVPNHALSVVENSPVGISIGSVTATDNDVGVFGTITYEIDPTNTIATSLVTVDNSGKISLIASPDFEALTFFSFFLFAKDGGVPSLTGTSTINVNIIDVNDVDPSVVGNPTPGYFSLECPSNANTRDVITILEPDDFGITASTTDTVQYITMNDRGVFDFNTTSGEFYVKNSNYLYDQTRYIMWVVLRVQSATGQSNGTSAVIRVDSVTPNLHLVVLKHSVTADVVEAQKNQLRASLQAIFPTKRVEIWRIDGISGARRRRLLASQSETTFYVVESTAADTIDGIENEKNFMTQSDLLTVLSQGDGTPASVLETAAFTSFPVTSVEPYIDTRTSSSENWAQTTVGIAVITTIICALVLLALILILYFWFTRNTDKEYSFDDKEEDCFKNNNDKIPYLYANSPLKMELPPEPVLPRSSTPVFKGLQNNISNRGTKPKKDKHSMTVSMMNFDSTKDDVPPALFQDGKYMKENPNADVGQEGTITPRQILIESKRSFTGNYSY</sequence>
<dbReference type="InterPro" id="IPR039808">
    <property type="entry name" value="Cadherin"/>
</dbReference>
<keyword evidence="6" id="KW-0732">Signal</keyword>
<proteinExistence type="predicted"/>
<dbReference type="FunFam" id="2.60.40.60:FF:000104">
    <property type="entry name" value="cadherin-23 isoform X1"/>
    <property type="match status" value="2"/>
</dbReference>
<keyword evidence="7" id="KW-0677">Repeat</keyword>
<keyword evidence="8 14" id="KW-0106">Calcium</keyword>
<evidence type="ECO:0000256" key="6">
    <source>
        <dbReference type="ARBA" id="ARBA00022729"/>
    </source>
</evidence>
<feature type="domain" description="Cadherin" evidence="16">
    <location>
        <begin position="364"/>
        <end position="480"/>
    </location>
</feature>
<feature type="domain" description="Cadherin" evidence="16">
    <location>
        <begin position="1158"/>
        <end position="1236"/>
    </location>
</feature>
<feature type="domain" description="Cadherin" evidence="16">
    <location>
        <begin position="1237"/>
        <end position="1336"/>
    </location>
</feature>
<keyword evidence="13" id="KW-0325">Glycoprotein</keyword>
<dbReference type="InterPro" id="IPR020894">
    <property type="entry name" value="Cadherin_CS"/>
</dbReference>
<accession>A0A8B6DLP4</accession>
<dbReference type="FunFam" id="2.60.40.60:FF:000013">
    <property type="entry name" value="Cadherin EGF LAG seven-pass G-type receptor"/>
    <property type="match status" value="2"/>
</dbReference>
<evidence type="ECO:0000256" key="1">
    <source>
        <dbReference type="ARBA" id="ARBA00004162"/>
    </source>
</evidence>
<keyword evidence="18" id="KW-1185">Reference proteome</keyword>
<dbReference type="SMART" id="SM00112">
    <property type="entry name" value="CA"/>
    <property type="match status" value="20"/>
</dbReference>
<dbReference type="GO" id="GO:0008013">
    <property type="term" value="F:beta-catenin binding"/>
    <property type="evidence" value="ECO:0007669"/>
    <property type="project" value="TreeGrafter"/>
</dbReference>
<feature type="domain" description="Cadherin" evidence="16">
    <location>
        <begin position="712"/>
        <end position="817"/>
    </location>
</feature>
<gene>
    <name evidence="17" type="ORF">MGAL_10B059741</name>
</gene>
<keyword evidence="3" id="KW-1003">Cell membrane</keyword>
<dbReference type="OrthoDB" id="6252479at2759"/>
<feature type="domain" description="Cadherin" evidence="16">
    <location>
        <begin position="1862"/>
        <end position="1966"/>
    </location>
</feature>
<feature type="domain" description="Cadherin" evidence="16">
    <location>
        <begin position="927"/>
        <end position="1036"/>
    </location>
</feature>
<feature type="domain" description="Cadherin" evidence="16">
    <location>
        <begin position="43"/>
        <end position="145"/>
    </location>
</feature>
<evidence type="ECO:0000259" key="16">
    <source>
        <dbReference type="PROSITE" id="PS50268"/>
    </source>
</evidence>
<feature type="domain" description="Cadherin" evidence="16">
    <location>
        <begin position="253"/>
        <end position="362"/>
    </location>
</feature>
<evidence type="ECO:0000256" key="2">
    <source>
        <dbReference type="ARBA" id="ARBA00004479"/>
    </source>
</evidence>
<keyword evidence="5 15" id="KW-0812">Transmembrane</keyword>
<dbReference type="PANTHER" id="PTHR24027:SF438">
    <property type="entry name" value="CADHERIN 23"/>
    <property type="match status" value="1"/>
</dbReference>
<feature type="transmembrane region" description="Helical" evidence="15">
    <location>
        <begin position="2475"/>
        <end position="2500"/>
    </location>
</feature>
<evidence type="ECO:0000256" key="10">
    <source>
        <dbReference type="ARBA" id="ARBA00022989"/>
    </source>
</evidence>